<proteinExistence type="predicted"/>
<dbReference type="Proteomes" id="UP001176961">
    <property type="component" value="Unassembled WGS sequence"/>
</dbReference>
<sequence>MVRQAARRNGAEEGDMPLWATKLIERFDAFSTTFERTVMRVIKTWNALPLETITARSTFVFNREEIFEVSTFLFSAMNSN</sequence>
<reference evidence="1" key="1">
    <citation type="submission" date="2023-07" db="EMBL/GenBank/DDBJ databases">
        <authorList>
            <consortium name="CYATHOMIX"/>
        </authorList>
    </citation>
    <scope>NUCLEOTIDE SEQUENCE</scope>
    <source>
        <strain evidence="1">N/A</strain>
    </source>
</reference>
<dbReference type="EMBL" id="CATQJL010000112">
    <property type="protein sequence ID" value="CAJ0592616.1"/>
    <property type="molecule type" value="Genomic_DNA"/>
</dbReference>
<name>A0AA36GHC9_CYLNA</name>
<dbReference type="AlphaFoldDB" id="A0AA36GHC9"/>
<comment type="caution">
    <text evidence="1">The sequence shown here is derived from an EMBL/GenBank/DDBJ whole genome shotgun (WGS) entry which is preliminary data.</text>
</comment>
<gene>
    <name evidence="1" type="ORF">CYNAS_LOCUS4599</name>
</gene>
<accession>A0AA36GHC9</accession>
<evidence type="ECO:0000313" key="2">
    <source>
        <dbReference type="Proteomes" id="UP001176961"/>
    </source>
</evidence>
<organism evidence="1 2">
    <name type="scientific">Cylicocyclus nassatus</name>
    <name type="common">Nematode worm</name>
    <dbReference type="NCBI Taxonomy" id="53992"/>
    <lineage>
        <taxon>Eukaryota</taxon>
        <taxon>Metazoa</taxon>
        <taxon>Ecdysozoa</taxon>
        <taxon>Nematoda</taxon>
        <taxon>Chromadorea</taxon>
        <taxon>Rhabditida</taxon>
        <taxon>Rhabditina</taxon>
        <taxon>Rhabditomorpha</taxon>
        <taxon>Strongyloidea</taxon>
        <taxon>Strongylidae</taxon>
        <taxon>Cylicocyclus</taxon>
    </lineage>
</organism>
<protein>
    <submittedName>
        <fullName evidence="1">Uncharacterized protein</fullName>
    </submittedName>
</protein>
<evidence type="ECO:0000313" key="1">
    <source>
        <dbReference type="EMBL" id="CAJ0592616.1"/>
    </source>
</evidence>
<keyword evidence="2" id="KW-1185">Reference proteome</keyword>